<feature type="region of interest" description="Disordered" evidence="1">
    <location>
        <begin position="355"/>
        <end position="387"/>
    </location>
</feature>
<feature type="compositionally biased region" description="Acidic residues" evidence="1">
    <location>
        <begin position="361"/>
        <end position="387"/>
    </location>
</feature>
<feature type="region of interest" description="Disordered" evidence="1">
    <location>
        <begin position="1"/>
        <end position="31"/>
    </location>
</feature>
<dbReference type="GeneTree" id="ENSGT01050000246950"/>
<feature type="compositionally biased region" description="Basic and acidic residues" evidence="1">
    <location>
        <begin position="13"/>
        <end position="31"/>
    </location>
</feature>
<dbReference type="Ensembl" id="ENSHCOT00000005049.1">
    <property type="protein sequence ID" value="ENSHCOP00000005628.1"/>
    <property type="gene ID" value="ENSHCOG00000007312.1"/>
</dbReference>
<dbReference type="PANTHER" id="PTHR21734:SF11">
    <property type="entry name" value="INHIBITOR OF NUCLEAR FACTOR KAPPA-B KINASE-INTERACTING PROTEIN"/>
    <property type="match status" value="1"/>
</dbReference>
<evidence type="ECO:0008006" key="4">
    <source>
        <dbReference type="Google" id="ProtNLM"/>
    </source>
</evidence>
<proteinExistence type="predicted"/>
<evidence type="ECO:0000256" key="1">
    <source>
        <dbReference type="SAM" id="MobiDB-lite"/>
    </source>
</evidence>
<sequence length="387" mass="44001">MPGEVKQRKKKQSDHVAADPANKQDEDKKVNRELQTAGVLYLVSVRYPSTNQQMVVCLAPPSRYPTSAPIAPLAPSQRKARSASGDLQAVNARFLNVTETWQERLAAASSELASLKAESREAHAGATERVNEAERRTRSLAEKLEELEDSTRRNARAMERAEEDDAKRAQAQLDWNTQQIHKMDQNIHRLARQEADLSTQLQEQLPRAKECEEQLPHVEEALRSIVKLGAQLDWNTQQIHKMDQNIHRLARQEADLSTQLQEQLPRAKECEEQLPHVEEALRSIVKLGADLSGAERRIEEVTLQVFSAEDNMLKSLNRILAMRQEMDALQARGTILKMKSELAVVREAVHELTMVLRGEQTNEEEEEEEPDEEWEEPAETPQEDVAQ</sequence>
<feature type="region of interest" description="Disordered" evidence="1">
    <location>
        <begin position="118"/>
        <end position="169"/>
    </location>
</feature>
<name>A0A3Q2XLZ1_HIPCM</name>
<reference evidence="2" key="1">
    <citation type="submission" date="2025-08" db="UniProtKB">
        <authorList>
            <consortium name="Ensembl"/>
        </authorList>
    </citation>
    <scope>IDENTIFICATION</scope>
</reference>
<keyword evidence="3" id="KW-1185">Reference proteome</keyword>
<organism evidence="2 3">
    <name type="scientific">Hippocampus comes</name>
    <name type="common">Tiger tail seahorse</name>
    <dbReference type="NCBI Taxonomy" id="109280"/>
    <lineage>
        <taxon>Eukaryota</taxon>
        <taxon>Metazoa</taxon>
        <taxon>Chordata</taxon>
        <taxon>Craniata</taxon>
        <taxon>Vertebrata</taxon>
        <taxon>Euteleostomi</taxon>
        <taxon>Actinopterygii</taxon>
        <taxon>Neopterygii</taxon>
        <taxon>Teleostei</taxon>
        <taxon>Neoteleostei</taxon>
        <taxon>Acanthomorphata</taxon>
        <taxon>Syngnathiaria</taxon>
        <taxon>Syngnathiformes</taxon>
        <taxon>Syngnathoidei</taxon>
        <taxon>Syngnathidae</taxon>
        <taxon>Hippocampus</taxon>
    </lineage>
</organism>
<dbReference type="InterPro" id="IPR024152">
    <property type="entry name" value="Inh_kappa-B_kinase-int"/>
</dbReference>
<protein>
    <recommendedName>
        <fullName evidence="4">IKBKB interacting protein</fullName>
    </recommendedName>
</protein>
<dbReference type="STRING" id="109280.ENSHCOP00000005628"/>
<dbReference type="AlphaFoldDB" id="A0A3Q2XLZ1"/>
<evidence type="ECO:0000313" key="3">
    <source>
        <dbReference type="Proteomes" id="UP000264820"/>
    </source>
</evidence>
<evidence type="ECO:0000313" key="2">
    <source>
        <dbReference type="Ensembl" id="ENSHCOP00000005628.1"/>
    </source>
</evidence>
<feature type="compositionally biased region" description="Basic and acidic residues" evidence="1">
    <location>
        <begin position="129"/>
        <end position="168"/>
    </location>
</feature>
<dbReference type="Proteomes" id="UP000264820">
    <property type="component" value="Unplaced"/>
</dbReference>
<accession>A0A3Q2XLZ1</accession>
<reference evidence="2" key="2">
    <citation type="submission" date="2025-09" db="UniProtKB">
        <authorList>
            <consortium name="Ensembl"/>
        </authorList>
    </citation>
    <scope>IDENTIFICATION</scope>
</reference>
<dbReference type="PANTHER" id="PTHR21734">
    <property type="entry name" value="INHIBITOR OF NUCLEAR FACTOR KAPPA-B KINASE-INTERACTING PROTEIN"/>
    <property type="match status" value="1"/>
</dbReference>